<dbReference type="EMBL" id="JAGIZQ010000002">
    <property type="protein sequence ID" value="KAH6641791.1"/>
    <property type="molecule type" value="Genomic_DNA"/>
</dbReference>
<sequence>MTPVPGESPEPGTVTTWTFFSRLPTELRLHVWQSYLRRPRLIEVDVCAADDEEATSYPGDQVSPSRYYANSNHRGKIVSGRGYKSSIRGRRCYAASLSPLLWVNSEAREATLSFYRIHLPFPGKYKDQMLYLNPEYDIVYVQPRITERHYVDNGHAVPAAPAAPATGTLLVDFLHDAKAYDDKDQGVVHLALHRQILDGSQETRLIPDLVHPAAAASFADMLRCSLRSVLCITHSRSSSGAVGQFHSNNWYYHFAHTFPFHRRVYSMGSFHWFDTVPRPGAKLDLRQLPLEDDPHPLLAAWKRMERAFGITKKQRAARNNNNSNNNNISGGDGFRFYICPPVNWPACPSWSQWRHHPSLAKLGFRAECPRYEAGGWLSQLKSISQSTPEYIIPKHGLMIDAKTSEIMKAPGQAIGIWLFSFKAFQQPTLTFPPAASFKVSAVHPGLFLFEG</sequence>
<evidence type="ECO:0000313" key="1">
    <source>
        <dbReference type="EMBL" id="KAH6641791.1"/>
    </source>
</evidence>
<name>A0ACB7PIY7_9PEZI</name>
<evidence type="ECO:0000313" key="2">
    <source>
        <dbReference type="Proteomes" id="UP000724584"/>
    </source>
</evidence>
<comment type="caution">
    <text evidence="1">The sequence shown here is derived from an EMBL/GenBank/DDBJ whole genome shotgun (WGS) entry which is preliminary data.</text>
</comment>
<accession>A0ACB7PIY7</accession>
<keyword evidence="2" id="KW-1185">Reference proteome</keyword>
<protein>
    <submittedName>
        <fullName evidence="1">Uncharacterized protein</fullName>
    </submittedName>
</protein>
<organism evidence="1 2">
    <name type="scientific">Chaetomium tenue</name>
    <dbReference type="NCBI Taxonomy" id="1854479"/>
    <lineage>
        <taxon>Eukaryota</taxon>
        <taxon>Fungi</taxon>
        <taxon>Dikarya</taxon>
        <taxon>Ascomycota</taxon>
        <taxon>Pezizomycotina</taxon>
        <taxon>Sordariomycetes</taxon>
        <taxon>Sordariomycetidae</taxon>
        <taxon>Sordariales</taxon>
        <taxon>Chaetomiaceae</taxon>
        <taxon>Chaetomium</taxon>
    </lineage>
</organism>
<dbReference type="Proteomes" id="UP000724584">
    <property type="component" value="Unassembled WGS sequence"/>
</dbReference>
<gene>
    <name evidence="1" type="ORF">F5144DRAFT_564898</name>
</gene>
<proteinExistence type="predicted"/>
<reference evidence="1 2" key="1">
    <citation type="journal article" date="2021" name="Nat. Commun.">
        <title>Genetic determinants of endophytism in the Arabidopsis root mycobiome.</title>
        <authorList>
            <person name="Mesny F."/>
            <person name="Miyauchi S."/>
            <person name="Thiergart T."/>
            <person name="Pickel B."/>
            <person name="Atanasova L."/>
            <person name="Karlsson M."/>
            <person name="Huettel B."/>
            <person name="Barry K.W."/>
            <person name="Haridas S."/>
            <person name="Chen C."/>
            <person name="Bauer D."/>
            <person name="Andreopoulos W."/>
            <person name="Pangilinan J."/>
            <person name="LaButti K."/>
            <person name="Riley R."/>
            <person name="Lipzen A."/>
            <person name="Clum A."/>
            <person name="Drula E."/>
            <person name="Henrissat B."/>
            <person name="Kohler A."/>
            <person name="Grigoriev I.V."/>
            <person name="Martin F.M."/>
            <person name="Hacquard S."/>
        </authorList>
    </citation>
    <scope>NUCLEOTIDE SEQUENCE [LARGE SCALE GENOMIC DNA]</scope>
    <source>
        <strain evidence="1 2">MPI-SDFR-AT-0079</strain>
    </source>
</reference>